<dbReference type="AlphaFoldDB" id="A0A6F8T992"/>
<evidence type="ECO:0000313" key="1">
    <source>
        <dbReference type="EMBL" id="BCA96687.1"/>
    </source>
</evidence>
<name>A0A6F8T992_9GAMM</name>
<accession>A0A6F8T992</accession>
<dbReference type="Pfam" id="PF07386">
    <property type="entry name" value="DUF1499"/>
    <property type="match status" value="1"/>
</dbReference>
<dbReference type="InterPro" id="IPR010865">
    <property type="entry name" value="DUF1499"/>
</dbReference>
<protein>
    <recommendedName>
        <fullName evidence="3">DUF1499 domain-containing protein</fullName>
    </recommendedName>
</protein>
<dbReference type="EMBL" id="AP022839">
    <property type="protein sequence ID" value="BCA96687.1"/>
    <property type="molecule type" value="Genomic_DNA"/>
</dbReference>
<sequence length="139" mass="15496">MKLLIISLIILGMVVTIMYLFPQINYRGMPEGLIDGHLPEGKPNWVSSKVEMTDTHYIAPLKAQSLAQLSSCIESKIPEVIIKTSDASQIIAYRPSKVFHFVDWLCIQNDGAVSSSATIGYSDLGKNRELIEKIRTLCK</sequence>
<evidence type="ECO:0000313" key="2">
    <source>
        <dbReference type="Proteomes" id="UP000502894"/>
    </source>
</evidence>
<proteinExistence type="predicted"/>
<evidence type="ECO:0008006" key="3">
    <source>
        <dbReference type="Google" id="ProtNLM"/>
    </source>
</evidence>
<dbReference type="KEGG" id="lant:TUM19329_30480"/>
<keyword evidence="2" id="KW-1185">Reference proteome</keyword>
<dbReference type="Proteomes" id="UP000502894">
    <property type="component" value="Chromosome"/>
</dbReference>
<organism evidence="1 2">
    <name type="scientific">Legionella antarctica</name>
    <dbReference type="NCBI Taxonomy" id="2708020"/>
    <lineage>
        <taxon>Bacteria</taxon>
        <taxon>Pseudomonadati</taxon>
        <taxon>Pseudomonadota</taxon>
        <taxon>Gammaproteobacteria</taxon>
        <taxon>Legionellales</taxon>
        <taxon>Legionellaceae</taxon>
        <taxon>Legionella</taxon>
    </lineage>
</organism>
<gene>
    <name evidence="1" type="ORF">TUM19329_30480</name>
</gene>
<reference evidence="1" key="1">
    <citation type="journal article" date="2020" name="Microbiol. Resour. Announc.">
        <title>Complete Genome Sequence of Novel Psychrotolerant Legionella Strain TUM19329, Isolated from Antarctic Lake Sediment.</title>
        <authorList>
            <person name="Shimada S."/>
            <person name="Nakai R."/>
            <person name="Aoki K."/>
            <person name="Shimoeda N."/>
            <person name="Ohno G."/>
            <person name="Miyazaki Y."/>
            <person name="Kudoh S."/>
            <person name="Imura S."/>
            <person name="Watanabe K."/>
            <person name="Ishii Y."/>
            <person name="Tateda K."/>
        </authorList>
    </citation>
    <scope>NUCLEOTIDE SEQUENCE [LARGE SCALE GENOMIC DNA]</scope>
    <source>
        <strain evidence="1">TUM19329</strain>
    </source>
</reference>